<gene>
    <name evidence="13" type="ORF">AFUS01_LOCUS24635</name>
</gene>
<name>A0A8J2KH80_9HEXA</name>
<dbReference type="PROSITE" id="PS00086">
    <property type="entry name" value="CYTOCHROME_P450"/>
    <property type="match status" value="1"/>
</dbReference>
<dbReference type="GO" id="GO:0005506">
    <property type="term" value="F:iron ion binding"/>
    <property type="evidence" value="ECO:0007669"/>
    <property type="project" value="InterPro"/>
</dbReference>
<dbReference type="Proteomes" id="UP000708208">
    <property type="component" value="Unassembled WGS sequence"/>
</dbReference>
<dbReference type="PANTHER" id="PTHR24291:SF189">
    <property type="entry name" value="CYTOCHROME P450 4C3-RELATED"/>
    <property type="match status" value="1"/>
</dbReference>
<keyword evidence="14" id="KW-1185">Reference proteome</keyword>
<evidence type="ECO:0000256" key="4">
    <source>
        <dbReference type="ARBA" id="ARBA00010617"/>
    </source>
</evidence>
<comment type="similarity">
    <text evidence="4 12">Belongs to the cytochrome P450 family.</text>
</comment>
<dbReference type="GO" id="GO:0020037">
    <property type="term" value="F:heme binding"/>
    <property type="evidence" value="ECO:0007669"/>
    <property type="project" value="InterPro"/>
</dbReference>
<evidence type="ECO:0000256" key="2">
    <source>
        <dbReference type="ARBA" id="ARBA00004524"/>
    </source>
</evidence>
<evidence type="ECO:0000256" key="1">
    <source>
        <dbReference type="ARBA" id="ARBA00001971"/>
    </source>
</evidence>
<evidence type="ECO:0000313" key="13">
    <source>
        <dbReference type="EMBL" id="CAG7786051.1"/>
    </source>
</evidence>
<evidence type="ECO:0000256" key="8">
    <source>
        <dbReference type="ARBA" id="ARBA00022848"/>
    </source>
</evidence>
<organism evidence="13 14">
    <name type="scientific">Allacma fusca</name>
    <dbReference type="NCBI Taxonomy" id="39272"/>
    <lineage>
        <taxon>Eukaryota</taxon>
        <taxon>Metazoa</taxon>
        <taxon>Ecdysozoa</taxon>
        <taxon>Arthropoda</taxon>
        <taxon>Hexapoda</taxon>
        <taxon>Collembola</taxon>
        <taxon>Symphypleona</taxon>
        <taxon>Sminthuridae</taxon>
        <taxon>Allacma</taxon>
    </lineage>
</organism>
<dbReference type="PANTHER" id="PTHR24291">
    <property type="entry name" value="CYTOCHROME P450 FAMILY 4"/>
    <property type="match status" value="1"/>
</dbReference>
<evidence type="ECO:0000256" key="11">
    <source>
        <dbReference type="ARBA" id="ARBA00023136"/>
    </source>
</evidence>
<keyword evidence="8" id="KW-0492">Microsome</keyword>
<dbReference type="GO" id="GO:0004497">
    <property type="term" value="F:monooxygenase activity"/>
    <property type="evidence" value="ECO:0007669"/>
    <property type="project" value="UniProtKB-KW"/>
</dbReference>
<comment type="cofactor">
    <cofactor evidence="1">
        <name>heme</name>
        <dbReference type="ChEBI" id="CHEBI:30413"/>
    </cofactor>
</comment>
<sequence>KVFLDLLLHEQQKGELKISDQDIRDETSFFIFAGHDTTSSTLTWAVYLLASNLEEQEKLHLELDSIFGDNYARTVNASDLHKMKYLECCIKETLRLYPPAPFFSRKIEKDLILDDKATIPNGTDVLLLPWLTHRLPEFFPEPEKFIPSRFLPENSVGRHPYAFIAFSGGPRNCMGESFKI</sequence>
<evidence type="ECO:0000256" key="5">
    <source>
        <dbReference type="ARBA" id="ARBA00022617"/>
    </source>
</evidence>
<dbReference type="GO" id="GO:0016705">
    <property type="term" value="F:oxidoreductase activity, acting on paired donors, with incorporation or reduction of molecular oxygen"/>
    <property type="evidence" value="ECO:0007669"/>
    <property type="project" value="InterPro"/>
</dbReference>
<keyword evidence="6 12" id="KW-0479">Metal-binding</keyword>
<dbReference type="InterPro" id="IPR001128">
    <property type="entry name" value="Cyt_P450"/>
</dbReference>
<keyword evidence="10 12" id="KW-0408">Iron</keyword>
<feature type="non-terminal residue" evidence="13">
    <location>
        <position position="1"/>
    </location>
</feature>
<evidence type="ECO:0000313" key="14">
    <source>
        <dbReference type="Proteomes" id="UP000708208"/>
    </source>
</evidence>
<keyword evidence="5 12" id="KW-0349">Heme</keyword>
<dbReference type="OrthoDB" id="1470350at2759"/>
<evidence type="ECO:0000256" key="6">
    <source>
        <dbReference type="ARBA" id="ARBA00022723"/>
    </source>
</evidence>
<dbReference type="InterPro" id="IPR017972">
    <property type="entry name" value="Cyt_P450_CS"/>
</dbReference>
<evidence type="ECO:0008006" key="15">
    <source>
        <dbReference type="Google" id="ProtNLM"/>
    </source>
</evidence>
<keyword evidence="11" id="KW-0472">Membrane</keyword>
<proteinExistence type="inferred from homology"/>
<comment type="subcellular location">
    <subcellularLocation>
        <location evidence="3">Endoplasmic reticulum membrane</location>
    </subcellularLocation>
    <subcellularLocation>
        <location evidence="2">Microsome membrane</location>
    </subcellularLocation>
</comment>
<keyword evidence="12" id="KW-0503">Monooxygenase</keyword>
<evidence type="ECO:0000256" key="12">
    <source>
        <dbReference type="RuleBase" id="RU000461"/>
    </source>
</evidence>
<dbReference type="EMBL" id="CAJVCH010309639">
    <property type="protein sequence ID" value="CAG7786051.1"/>
    <property type="molecule type" value="Genomic_DNA"/>
</dbReference>
<dbReference type="AlphaFoldDB" id="A0A8J2KH80"/>
<reference evidence="13" key="1">
    <citation type="submission" date="2021-06" db="EMBL/GenBank/DDBJ databases">
        <authorList>
            <person name="Hodson N. C."/>
            <person name="Mongue J. A."/>
            <person name="Jaron S. K."/>
        </authorList>
    </citation>
    <scope>NUCLEOTIDE SEQUENCE</scope>
</reference>
<evidence type="ECO:0000256" key="3">
    <source>
        <dbReference type="ARBA" id="ARBA00004586"/>
    </source>
</evidence>
<dbReference type="GO" id="GO:0005789">
    <property type="term" value="C:endoplasmic reticulum membrane"/>
    <property type="evidence" value="ECO:0007669"/>
    <property type="project" value="UniProtKB-SubCell"/>
</dbReference>
<protein>
    <recommendedName>
        <fullName evidence="15">Cytochrome P450</fullName>
    </recommendedName>
</protein>
<evidence type="ECO:0000256" key="9">
    <source>
        <dbReference type="ARBA" id="ARBA00023002"/>
    </source>
</evidence>
<evidence type="ECO:0000256" key="10">
    <source>
        <dbReference type="ARBA" id="ARBA00023004"/>
    </source>
</evidence>
<dbReference type="InterPro" id="IPR050196">
    <property type="entry name" value="Cytochrome_P450_Monoox"/>
</dbReference>
<accession>A0A8J2KH80</accession>
<evidence type="ECO:0000256" key="7">
    <source>
        <dbReference type="ARBA" id="ARBA00022824"/>
    </source>
</evidence>
<dbReference type="Pfam" id="PF00067">
    <property type="entry name" value="p450"/>
    <property type="match status" value="1"/>
</dbReference>
<comment type="caution">
    <text evidence="13">The sequence shown here is derived from an EMBL/GenBank/DDBJ whole genome shotgun (WGS) entry which is preliminary data.</text>
</comment>
<keyword evidence="9 12" id="KW-0560">Oxidoreductase</keyword>
<keyword evidence="7" id="KW-0256">Endoplasmic reticulum</keyword>